<dbReference type="GO" id="GO:0046872">
    <property type="term" value="F:metal ion binding"/>
    <property type="evidence" value="ECO:0007669"/>
    <property type="project" value="UniProtKB-KW"/>
</dbReference>
<dbReference type="InterPro" id="IPR044861">
    <property type="entry name" value="IPNS-like_FE2OG_OXY"/>
</dbReference>
<evidence type="ECO:0000256" key="5">
    <source>
        <dbReference type="ARBA" id="ARBA00076740"/>
    </source>
</evidence>
<evidence type="ECO:0000313" key="9">
    <source>
        <dbReference type="Proteomes" id="UP001163823"/>
    </source>
</evidence>
<name>A0AAD7PSB7_QUISA</name>
<accession>A0AAD7PSB7</accession>
<dbReference type="InterPro" id="IPR027443">
    <property type="entry name" value="IPNS-like_sf"/>
</dbReference>
<proteinExistence type="inferred from homology"/>
<dbReference type="Proteomes" id="UP001163823">
    <property type="component" value="Chromosome 6"/>
</dbReference>
<sequence length="313" mass="35607">MGEFHEDEIPCLNFDLEEEGWKGMVSKVRDACETYGCLFVMYDITPKDLHEEMLVALKNLFDLPEETKQKHISSKPYSSYQGKCPIVPLSESFGLYDAAQLPDATQAFTNLMWPQGNPVLCETLRSMRLKMLELNFLILKMILESFGVEKQYDTLVENMTSHSRLMKYRVPPPTPSNNETVTDIGLLPHTDKSSLSILLQNEVQGLQVLSKQGTWIQVKVPEGCFVAIVGDVLKAWSNGRLQAARHRVVMSGEKERYSCGLFTLPKEETVIEVPNELVDKDHPLLYKPFNYGEYFSYFVSNTRDDALEIFASA</sequence>
<dbReference type="InterPro" id="IPR050231">
    <property type="entry name" value="Iron_ascorbate_oxido_reductase"/>
</dbReference>
<dbReference type="InterPro" id="IPR026992">
    <property type="entry name" value="DIOX_N"/>
</dbReference>
<dbReference type="PROSITE" id="PS51471">
    <property type="entry name" value="FE2OG_OXY"/>
    <property type="match status" value="1"/>
</dbReference>
<dbReference type="InterPro" id="IPR005123">
    <property type="entry name" value="Oxoglu/Fe-dep_dioxygenase_dom"/>
</dbReference>
<dbReference type="Pfam" id="PF03171">
    <property type="entry name" value="2OG-FeII_Oxy"/>
    <property type="match status" value="1"/>
</dbReference>
<keyword evidence="9" id="KW-1185">Reference proteome</keyword>
<evidence type="ECO:0000256" key="4">
    <source>
        <dbReference type="ARBA" id="ARBA00074102"/>
    </source>
</evidence>
<keyword evidence="1 6" id="KW-0479">Metal-binding</keyword>
<dbReference type="EMBL" id="JARAOO010000006">
    <property type="protein sequence ID" value="KAJ7966118.1"/>
    <property type="molecule type" value="Genomic_DNA"/>
</dbReference>
<evidence type="ECO:0000256" key="2">
    <source>
        <dbReference type="ARBA" id="ARBA00023004"/>
    </source>
</evidence>
<organism evidence="8 9">
    <name type="scientific">Quillaja saponaria</name>
    <name type="common">Soap bark tree</name>
    <dbReference type="NCBI Taxonomy" id="32244"/>
    <lineage>
        <taxon>Eukaryota</taxon>
        <taxon>Viridiplantae</taxon>
        <taxon>Streptophyta</taxon>
        <taxon>Embryophyta</taxon>
        <taxon>Tracheophyta</taxon>
        <taxon>Spermatophyta</taxon>
        <taxon>Magnoliopsida</taxon>
        <taxon>eudicotyledons</taxon>
        <taxon>Gunneridae</taxon>
        <taxon>Pentapetalae</taxon>
        <taxon>rosids</taxon>
        <taxon>fabids</taxon>
        <taxon>Fabales</taxon>
        <taxon>Quillajaceae</taxon>
        <taxon>Quillaja</taxon>
    </lineage>
</organism>
<keyword evidence="8" id="KW-0223">Dioxygenase</keyword>
<evidence type="ECO:0000256" key="6">
    <source>
        <dbReference type="RuleBase" id="RU003682"/>
    </source>
</evidence>
<dbReference type="PANTHER" id="PTHR47990">
    <property type="entry name" value="2-OXOGLUTARATE (2OG) AND FE(II)-DEPENDENT OXYGENASE SUPERFAMILY PROTEIN-RELATED"/>
    <property type="match status" value="1"/>
</dbReference>
<evidence type="ECO:0000256" key="3">
    <source>
        <dbReference type="ARBA" id="ARBA00054658"/>
    </source>
</evidence>
<gene>
    <name evidence="8" type="ORF">O6P43_015639</name>
</gene>
<comment type="similarity">
    <text evidence="6">Belongs to the iron/ascorbate-dependent oxidoreductase family.</text>
</comment>
<reference evidence="8" key="1">
    <citation type="journal article" date="2023" name="Science">
        <title>Elucidation of the pathway for biosynthesis of saponin adjuvants from the soapbark tree.</title>
        <authorList>
            <person name="Reed J."/>
            <person name="Orme A."/>
            <person name="El-Demerdash A."/>
            <person name="Owen C."/>
            <person name="Martin L.B.B."/>
            <person name="Misra R.C."/>
            <person name="Kikuchi S."/>
            <person name="Rejzek M."/>
            <person name="Martin A.C."/>
            <person name="Harkess A."/>
            <person name="Leebens-Mack J."/>
            <person name="Louveau T."/>
            <person name="Stephenson M.J."/>
            <person name="Osbourn A."/>
        </authorList>
    </citation>
    <scope>NUCLEOTIDE SEQUENCE</scope>
    <source>
        <strain evidence="8">S10</strain>
    </source>
</reference>
<dbReference type="GO" id="GO:0051213">
    <property type="term" value="F:dioxygenase activity"/>
    <property type="evidence" value="ECO:0007669"/>
    <property type="project" value="UniProtKB-KW"/>
</dbReference>
<comment type="caution">
    <text evidence="8">The sequence shown here is derived from an EMBL/GenBank/DDBJ whole genome shotgun (WGS) entry which is preliminary data.</text>
</comment>
<feature type="domain" description="Fe2OG dioxygenase" evidence="7">
    <location>
        <begin position="160"/>
        <end position="265"/>
    </location>
</feature>
<dbReference type="SUPFAM" id="SSF51197">
    <property type="entry name" value="Clavaminate synthase-like"/>
    <property type="match status" value="1"/>
</dbReference>
<keyword evidence="6" id="KW-0560">Oxidoreductase</keyword>
<protein>
    <recommendedName>
        <fullName evidence="4">2-oxoglutarate-dependent dioxygenase DAO</fullName>
    </recommendedName>
    <alternativeName>
        <fullName evidence="5">Protein DIOXYGENASE FOR AUXIN OXIDATION</fullName>
    </alternativeName>
</protein>
<dbReference type="AlphaFoldDB" id="A0AAD7PSB7"/>
<dbReference type="Gene3D" id="2.60.120.330">
    <property type="entry name" value="B-lactam Antibiotic, Isopenicillin N Synthase, Chain"/>
    <property type="match status" value="1"/>
</dbReference>
<evidence type="ECO:0000259" key="7">
    <source>
        <dbReference type="PROSITE" id="PS51471"/>
    </source>
</evidence>
<comment type="function">
    <text evidence="3">2-oxoglutarate-dependent dioxygenase essential for auxin catabolism and maintenance of auxin homeostasis in reproductive organs. Catalyzes the irreversible oxidation of indole-3-acetic acid (IAA) to the biologically inactive 2-oxoindole-3-acetic acid (OxIAA).</text>
</comment>
<dbReference type="FunFam" id="2.60.120.330:FF:000017">
    <property type="entry name" value="2-oxoglutarate-dependent dioxygenase DAO"/>
    <property type="match status" value="1"/>
</dbReference>
<dbReference type="KEGG" id="qsa:O6P43_015639"/>
<keyword evidence="2 6" id="KW-0408">Iron</keyword>
<evidence type="ECO:0000256" key="1">
    <source>
        <dbReference type="ARBA" id="ARBA00022723"/>
    </source>
</evidence>
<dbReference type="Pfam" id="PF14226">
    <property type="entry name" value="DIOX_N"/>
    <property type="match status" value="1"/>
</dbReference>
<evidence type="ECO:0000313" key="8">
    <source>
        <dbReference type="EMBL" id="KAJ7966118.1"/>
    </source>
</evidence>